<dbReference type="RefSeq" id="WP_186836259.1">
    <property type="nucleotide sequence ID" value="NZ_JACOPD010000002.1"/>
</dbReference>
<dbReference type="EC" id="5.6.2.4" evidence="12"/>
<feature type="domain" description="UvrD-like helicase ATP-binding" evidence="15">
    <location>
        <begin position="3"/>
        <end position="478"/>
    </location>
</feature>
<protein>
    <recommendedName>
        <fullName evidence="12">DNA 3'-5' helicase</fullName>
        <ecNumber evidence="12">5.6.2.4</ecNumber>
    </recommendedName>
</protein>
<accession>A0ABR7FY77</accession>
<dbReference type="EMBL" id="JACOPD010000002">
    <property type="protein sequence ID" value="MBC5680129.1"/>
    <property type="molecule type" value="Genomic_DNA"/>
</dbReference>
<evidence type="ECO:0000256" key="1">
    <source>
        <dbReference type="ARBA" id="ARBA00022722"/>
    </source>
</evidence>
<keyword evidence="10" id="KW-0413">Isomerase</keyword>
<reference evidence="17 18" key="1">
    <citation type="submission" date="2020-08" db="EMBL/GenBank/DDBJ databases">
        <title>Genome public.</title>
        <authorList>
            <person name="Liu C."/>
            <person name="Sun Q."/>
        </authorList>
    </citation>
    <scope>NUCLEOTIDE SEQUENCE [LARGE SCALE GENOMIC DNA]</scope>
    <source>
        <strain evidence="17 18">NSJ-43</strain>
    </source>
</reference>
<keyword evidence="4 14" id="KW-0378">Hydrolase</keyword>
<dbReference type="Gene3D" id="3.40.50.300">
    <property type="entry name" value="P-loop containing nucleotide triphosphate hydrolases"/>
    <property type="match status" value="4"/>
</dbReference>
<dbReference type="InterPro" id="IPR014017">
    <property type="entry name" value="DNA_helicase_UvrD-like_C"/>
</dbReference>
<keyword evidence="2 14" id="KW-0547">Nucleotide-binding</keyword>
<dbReference type="SUPFAM" id="SSF52980">
    <property type="entry name" value="Restriction endonuclease-like"/>
    <property type="match status" value="1"/>
</dbReference>
<evidence type="ECO:0000259" key="15">
    <source>
        <dbReference type="PROSITE" id="PS51198"/>
    </source>
</evidence>
<evidence type="ECO:0000256" key="9">
    <source>
        <dbReference type="ARBA" id="ARBA00023204"/>
    </source>
</evidence>
<dbReference type="Gene3D" id="1.10.274.50">
    <property type="match status" value="1"/>
</dbReference>
<proteinExistence type="predicted"/>
<dbReference type="InterPro" id="IPR000212">
    <property type="entry name" value="DNA_helicase_UvrD/REP"/>
</dbReference>
<sequence length="1242" mass="141977">MAANWTDKQKQAIYVSGRSSLVAAAAGSGKTAVLVERIIKKITDENHPVDIDRLVVVTFTKAAAAEMRQRIREALDNILESSPGNENIIRQQSLIHNAKITTIDSFCLNIVRNYFSDIDVDPGFRTADDGEIKLLENDVMDDMLEEYYSSGNEDFLQFVDAYGTGRDDSKIVDIIMKIYNAARSCPWEDEWYEECLENYLVTEKSMDSNPCIQYLFNDLKKSLEDFDGIFDKLEKICQSPDGPAGYLATVSEDHQLIKMLINSENFEMLVKRINLSSFGNIGRCSKGVDEEKKNYVKQERDNFKNFLTKDVKGKLITGDINKIYKDIVDNTPAVRMMVHLALEFSQRMSGEKKRRNVIDFNDMEHMALNILIKRENGQKIRTDAAKTLAGFYEEILIDEYQDSNLLQEVILTAVSKDGQNIYMVGDVKQSIYKFRMACPELFIEKYNSYDVYNSDSQTDSAESLDAVKIELQTNFRSRRNVLECTNDVFYRLMNESYCGMAYNDEVRLNTGLVYPECPPDVIINAKKYKTMNFGMDDKTEIYAFESDDDTDSGSHETEAGAVADIIENLMSCKNGRVYMVYDKNADGRYRPLRYSDIVILTRTVSGWAESFVNTLMSRDIPAYSDTSQGYFSVREIQILVSFLTVIDNPLQDIPLSAVMLSYFGRFDTTELAAIRQTDKKTRLYNQLTSLENNEKVAKFLKLLNSYRVKSEIMSVYDLLWDVIYNTGYYDYVKTMPAGERRQANLDMLLYKAAQFEKTSYSGLFNFLRYIERMKKFEVEIGEASLLGENDNLVRVMSIHKSKGLEFPVVILTGMGKKINNKDAAGDVVIDRELGIGTNVVRVKERTKSQTIIKSAVSKKIIRDNISEEMRILYVAMTRAREKLFITGTVKDEGKAEETWHSKSIFLAEKGIFDYADDASCQNYFDMVMPQALMDESVNNGRFFVTFGKPQDFFDTSGASYIDDFVQTDDVTQTDAAVVVDESIENDYDENTQEDFETQNQEIVELPEYPYENDTERKAKVTVSELKQMQHDSDFDEKSQMHESIAGITDTEEDDEPVPSFMSDEEAVLKGSRRGSAYHRIMECIDYGKLPDNEDEMIDAIKSEIADMLSDEKIDKSQKQCVKVRDIAAFCTSQIGKRVKNASMAGKVWREQPFVFEMTDENDQAFGQLIQGVIDLYIVENDEITIVDYKTDRVLKGKKGEEELRSRYSIQLDYYAKALSRLTGLNVKEKIIYSFTLGYAIDV</sequence>
<keyword evidence="6" id="KW-0269">Exonuclease</keyword>
<dbReference type="InterPro" id="IPR011335">
    <property type="entry name" value="Restrct_endonuc-II-like"/>
</dbReference>
<keyword evidence="1" id="KW-0540">Nuclease</keyword>
<evidence type="ECO:0000256" key="5">
    <source>
        <dbReference type="ARBA" id="ARBA00022806"/>
    </source>
</evidence>
<keyword evidence="8" id="KW-0238">DNA-binding</keyword>
<keyword evidence="18" id="KW-1185">Reference proteome</keyword>
<dbReference type="PANTHER" id="PTHR11070">
    <property type="entry name" value="UVRD / RECB / PCRA DNA HELICASE FAMILY MEMBER"/>
    <property type="match status" value="1"/>
</dbReference>
<evidence type="ECO:0000256" key="14">
    <source>
        <dbReference type="PROSITE-ProRule" id="PRU00560"/>
    </source>
</evidence>
<keyword evidence="7 14" id="KW-0067">ATP-binding</keyword>
<keyword evidence="5 14" id="KW-0347">Helicase</keyword>
<dbReference type="Gene3D" id="3.90.320.10">
    <property type="match status" value="1"/>
</dbReference>
<evidence type="ECO:0000256" key="12">
    <source>
        <dbReference type="ARBA" id="ARBA00034808"/>
    </source>
</evidence>
<comment type="caution">
    <text evidence="17">The sequence shown here is derived from an EMBL/GenBank/DDBJ whole genome shotgun (WGS) entry which is preliminary data.</text>
</comment>
<dbReference type="InterPro" id="IPR014016">
    <property type="entry name" value="UvrD-like_ATP-bd"/>
</dbReference>
<comment type="catalytic activity">
    <reaction evidence="11">
        <text>Couples ATP hydrolysis with the unwinding of duplex DNA by translocating in the 3'-5' direction.</text>
        <dbReference type="EC" id="5.6.2.4"/>
    </reaction>
</comment>
<feature type="binding site" evidence="14">
    <location>
        <begin position="24"/>
        <end position="31"/>
    </location>
    <ligand>
        <name>ATP</name>
        <dbReference type="ChEBI" id="CHEBI:30616"/>
    </ligand>
</feature>
<evidence type="ECO:0000259" key="16">
    <source>
        <dbReference type="PROSITE" id="PS51217"/>
    </source>
</evidence>
<evidence type="ECO:0000256" key="8">
    <source>
        <dbReference type="ARBA" id="ARBA00023125"/>
    </source>
</evidence>
<dbReference type="Proteomes" id="UP000628463">
    <property type="component" value="Unassembled WGS sequence"/>
</dbReference>
<dbReference type="NCBIfam" id="TIGR02785">
    <property type="entry name" value="addA_Gpos"/>
    <property type="match status" value="1"/>
</dbReference>
<keyword evidence="9" id="KW-0234">DNA repair</keyword>
<evidence type="ECO:0000256" key="3">
    <source>
        <dbReference type="ARBA" id="ARBA00022763"/>
    </source>
</evidence>
<evidence type="ECO:0000313" key="18">
    <source>
        <dbReference type="Proteomes" id="UP000628463"/>
    </source>
</evidence>
<evidence type="ECO:0000256" key="6">
    <source>
        <dbReference type="ARBA" id="ARBA00022839"/>
    </source>
</evidence>
<keyword evidence="3" id="KW-0227">DNA damage</keyword>
<organism evidence="17 18">
    <name type="scientific">Lachnospira hominis</name>
    <name type="common">ex Liu et al. 2021</name>
    <dbReference type="NCBI Taxonomy" id="2763051"/>
    <lineage>
        <taxon>Bacteria</taxon>
        <taxon>Bacillati</taxon>
        <taxon>Bacillota</taxon>
        <taxon>Clostridia</taxon>
        <taxon>Lachnospirales</taxon>
        <taxon>Lachnospiraceae</taxon>
        <taxon>Lachnospira</taxon>
    </lineage>
</organism>
<dbReference type="PROSITE" id="PS51198">
    <property type="entry name" value="UVRD_HELICASE_ATP_BIND"/>
    <property type="match status" value="1"/>
</dbReference>
<dbReference type="InterPro" id="IPR027417">
    <property type="entry name" value="P-loop_NTPase"/>
</dbReference>
<name>A0ABR7FY77_9FIRM</name>
<evidence type="ECO:0000256" key="4">
    <source>
        <dbReference type="ARBA" id="ARBA00022801"/>
    </source>
</evidence>
<comment type="catalytic activity">
    <reaction evidence="13">
        <text>ATP + H2O = ADP + phosphate + H(+)</text>
        <dbReference type="Rhea" id="RHEA:13065"/>
        <dbReference type="ChEBI" id="CHEBI:15377"/>
        <dbReference type="ChEBI" id="CHEBI:15378"/>
        <dbReference type="ChEBI" id="CHEBI:30616"/>
        <dbReference type="ChEBI" id="CHEBI:43474"/>
        <dbReference type="ChEBI" id="CHEBI:456216"/>
        <dbReference type="EC" id="5.6.2.4"/>
    </reaction>
</comment>
<dbReference type="Pfam" id="PF13361">
    <property type="entry name" value="UvrD_C"/>
    <property type="match status" value="1"/>
</dbReference>
<feature type="domain" description="UvrD-like helicase C-terminal" evidence="16">
    <location>
        <begin position="519"/>
        <end position="803"/>
    </location>
</feature>
<dbReference type="PANTHER" id="PTHR11070:SF48">
    <property type="entry name" value="ATP-DEPENDENT HELICASE_NUCLEASE SUBUNIT A"/>
    <property type="match status" value="1"/>
</dbReference>
<evidence type="ECO:0000313" key="17">
    <source>
        <dbReference type="EMBL" id="MBC5680129.1"/>
    </source>
</evidence>
<dbReference type="PROSITE" id="PS51217">
    <property type="entry name" value="UVRD_HELICASE_CTER"/>
    <property type="match status" value="1"/>
</dbReference>
<dbReference type="Pfam" id="PF12705">
    <property type="entry name" value="PDDEXK_1"/>
    <property type="match status" value="1"/>
</dbReference>
<gene>
    <name evidence="17" type="primary">addA</name>
    <name evidence="17" type="ORF">H8S01_04025</name>
</gene>
<evidence type="ECO:0000256" key="2">
    <source>
        <dbReference type="ARBA" id="ARBA00022741"/>
    </source>
</evidence>
<evidence type="ECO:0000256" key="11">
    <source>
        <dbReference type="ARBA" id="ARBA00034617"/>
    </source>
</evidence>
<evidence type="ECO:0000256" key="13">
    <source>
        <dbReference type="ARBA" id="ARBA00048988"/>
    </source>
</evidence>
<evidence type="ECO:0000256" key="10">
    <source>
        <dbReference type="ARBA" id="ARBA00023235"/>
    </source>
</evidence>
<dbReference type="GO" id="GO:0004386">
    <property type="term" value="F:helicase activity"/>
    <property type="evidence" value="ECO:0007669"/>
    <property type="project" value="UniProtKB-KW"/>
</dbReference>
<dbReference type="SUPFAM" id="SSF52540">
    <property type="entry name" value="P-loop containing nucleoside triphosphate hydrolases"/>
    <property type="match status" value="1"/>
</dbReference>
<dbReference type="Pfam" id="PF00580">
    <property type="entry name" value="UvrD-helicase"/>
    <property type="match status" value="1"/>
</dbReference>
<evidence type="ECO:0000256" key="7">
    <source>
        <dbReference type="ARBA" id="ARBA00022840"/>
    </source>
</evidence>
<dbReference type="InterPro" id="IPR038726">
    <property type="entry name" value="PDDEXK_AddAB-type"/>
</dbReference>
<dbReference type="InterPro" id="IPR011604">
    <property type="entry name" value="PDDEXK-like_dom_sf"/>
</dbReference>
<dbReference type="InterPro" id="IPR014152">
    <property type="entry name" value="AddA"/>
</dbReference>